<evidence type="ECO:0000256" key="1">
    <source>
        <dbReference type="ARBA" id="ARBA00006484"/>
    </source>
</evidence>
<keyword evidence="6" id="KW-1185">Reference proteome</keyword>
<sequence>MAKELAGTVAVVTGASSGIGAATARRLARDGASVALVARRGDRLAEVAREIAEEGGAAQPVVADITSRVGADSAVEQAVSAFGRLDTVVNNAGVMLVGPFADAPEGEWERMIDVNVLGLLYMAKAALPHLIKAAAGEPRRTADLVNISSSAGRVARAGTAVYNLTKFGVNGFSEALRQEMRPLRVRVSVIEPGNVDTELTSHTRDELRAGVEAQVRSIEKLQPEDIADSVAYVVTSNRRVAVNEVFVRAADQSW</sequence>
<keyword evidence="2" id="KW-0560">Oxidoreductase</keyword>
<comment type="similarity">
    <text evidence="1 3">Belongs to the short-chain dehydrogenases/reductases (SDR) family.</text>
</comment>
<reference evidence="5 6" key="1">
    <citation type="submission" date="2019-06" db="EMBL/GenBank/DDBJ databases">
        <title>Sequencing the genomes of 1000 actinobacteria strains.</title>
        <authorList>
            <person name="Klenk H.-P."/>
        </authorList>
    </citation>
    <scope>NUCLEOTIDE SEQUENCE [LARGE SCALE GENOMIC DNA]</scope>
    <source>
        <strain evidence="5 6">DSM 45511</strain>
    </source>
</reference>
<evidence type="ECO:0000313" key="6">
    <source>
        <dbReference type="Proteomes" id="UP000319818"/>
    </source>
</evidence>
<name>A0A543FT43_9PSEU</name>
<accession>A0A543FT43</accession>
<dbReference type="EMBL" id="VFPH01000002">
    <property type="protein sequence ID" value="TQM37019.1"/>
    <property type="molecule type" value="Genomic_DNA"/>
</dbReference>
<evidence type="ECO:0000259" key="4">
    <source>
        <dbReference type="SMART" id="SM00822"/>
    </source>
</evidence>
<dbReference type="Pfam" id="PF00106">
    <property type="entry name" value="adh_short"/>
    <property type="match status" value="1"/>
</dbReference>
<dbReference type="PANTHER" id="PTHR42901:SF1">
    <property type="entry name" value="ALCOHOL DEHYDROGENASE"/>
    <property type="match status" value="1"/>
</dbReference>
<dbReference type="AlphaFoldDB" id="A0A543FT43"/>
<dbReference type="SMART" id="SM00822">
    <property type="entry name" value="PKS_KR"/>
    <property type="match status" value="1"/>
</dbReference>
<dbReference type="InterPro" id="IPR057326">
    <property type="entry name" value="KR_dom"/>
</dbReference>
<dbReference type="OrthoDB" id="9775296at2"/>
<dbReference type="PANTHER" id="PTHR42901">
    <property type="entry name" value="ALCOHOL DEHYDROGENASE"/>
    <property type="match status" value="1"/>
</dbReference>
<dbReference type="PRINTS" id="PR00081">
    <property type="entry name" value="GDHRDH"/>
</dbReference>
<comment type="caution">
    <text evidence="5">The sequence shown here is derived from an EMBL/GenBank/DDBJ whole genome shotgun (WGS) entry which is preliminary data.</text>
</comment>
<dbReference type="PRINTS" id="PR00080">
    <property type="entry name" value="SDRFAMILY"/>
</dbReference>
<organism evidence="5 6">
    <name type="scientific">Pseudonocardia cypriaca</name>
    <dbReference type="NCBI Taxonomy" id="882449"/>
    <lineage>
        <taxon>Bacteria</taxon>
        <taxon>Bacillati</taxon>
        <taxon>Actinomycetota</taxon>
        <taxon>Actinomycetes</taxon>
        <taxon>Pseudonocardiales</taxon>
        <taxon>Pseudonocardiaceae</taxon>
        <taxon>Pseudonocardia</taxon>
    </lineage>
</organism>
<dbReference type="Gene3D" id="3.40.50.720">
    <property type="entry name" value="NAD(P)-binding Rossmann-like Domain"/>
    <property type="match status" value="1"/>
</dbReference>
<dbReference type="FunFam" id="3.40.50.720:FF:000047">
    <property type="entry name" value="NADP-dependent L-serine/L-allo-threonine dehydrogenase"/>
    <property type="match status" value="1"/>
</dbReference>
<feature type="domain" description="Ketoreductase" evidence="4">
    <location>
        <begin position="8"/>
        <end position="194"/>
    </location>
</feature>
<dbReference type="Proteomes" id="UP000319818">
    <property type="component" value="Unassembled WGS sequence"/>
</dbReference>
<dbReference type="InterPro" id="IPR002347">
    <property type="entry name" value="SDR_fam"/>
</dbReference>
<evidence type="ECO:0000256" key="3">
    <source>
        <dbReference type="RuleBase" id="RU000363"/>
    </source>
</evidence>
<protein>
    <submittedName>
        <fullName evidence="5">NADP-dependent 3-hydroxy acid dehydrogenase YdfG</fullName>
    </submittedName>
</protein>
<dbReference type="GO" id="GO:0016616">
    <property type="term" value="F:oxidoreductase activity, acting on the CH-OH group of donors, NAD or NADP as acceptor"/>
    <property type="evidence" value="ECO:0007669"/>
    <property type="project" value="UniProtKB-ARBA"/>
</dbReference>
<dbReference type="SUPFAM" id="SSF51735">
    <property type="entry name" value="NAD(P)-binding Rossmann-fold domains"/>
    <property type="match status" value="1"/>
</dbReference>
<gene>
    <name evidence="5" type="ORF">FB388_4219</name>
</gene>
<proteinExistence type="inferred from homology"/>
<evidence type="ECO:0000313" key="5">
    <source>
        <dbReference type="EMBL" id="TQM37019.1"/>
    </source>
</evidence>
<dbReference type="RefSeq" id="WP_142103909.1">
    <property type="nucleotide sequence ID" value="NZ_VFPH01000002.1"/>
</dbReference>
<evidence type="ECO:0000256" key="2">
    <source>
        <dbReference type="ARBA" id="ARBA00023002"/>
    </source>
</evidence>
<dbReference type="InterPro" id="IPR036291">
    <property type="entry name" value="NAD(P)-bd_dom_sf"/>
</dbReference>